<dbReference type="Proteomes" id="UP000623467">
    <property type="component" value="Unassembled WGS sequence"/>
</dbReference>
<protein>
    <submittedName>
        <fullName evidence="1">Uncharacterized protein</fullName>
    </submittedName>
</protein>
<evidence type="ECO:0000313" key="2">
    <source>
        <dbReference type="Proteomes" id="UP000623467"/>
    </source>
</evidence>
<keyword evidence="2" id="KW-1185">Reference proteome</keyword>
<organism evidence="1 2">
    <name type="scientific">Mycena sanguinolenta</name>
    <dbReference type="NCBI Taxonomy" id="230812"/>
    <lineage>
        <taxon>Eukaryota</taxon>
        <taxon>Fungi</taxon>
        <taxon>Dikarya</taxon>
        <taxon>Basidiomycota</taxon>
        <taxon>Agaricomycotina</taxon>
        <taxon>Agaricomycetes</taxon>
        <taxon>Agaricomycetidae</taxon>
        <taxon>Agaricales</taxon>
        <taxon>Marasmiineae</taxon>
        <taxon>Mycenaceae</taxon>
        <taxon>Mycena</taxon>
    </lineage>
</organism>
<evidence type="ECO:0000313" key="1">
    <source>
        <dbReference type="EMBL" id="KAF7337329.1"/>
    </source>
</evidence>
<sequence>MPGALLPPTSSLSQSQRARLIRSTRKVESILGETPLLGGANSPSLTPLSSSNFTIGSPTLPHLTSCVIGTTPARHGRQRLSSVTYFELQLEFAHIRSFHSGISCGWYRTEVQNGSETFTHFGRKHSA</sequence>
<gene>
    <name evidence="1" type="ORF">MSAN_02258400</name>
</gene>
<accession>A0A8H7CGZ9</accession>
<name>A0A8H7CGZ9_9AGAR</name>
<reference evidence="1" key="1">
    <citation type="submission" date="2020-05" db="EMBL/GenBank/DDBJ databases">
        <title>Mycena genomes resolve the evolution of fungal bioluminescence.</title>
        <authorList>
            <person name="Tsai I.J."/>
        </authorList>
    </citation>
    <scope>NUCLEOTIDE SEQUENCE</scope>
    <source>
        <strain evidence="1">160909Yilan</strain>
    </source>
</reference>
<comment type="caution">
    <text evidence="1">The sequence shown here is derived from an EMBL/GenBank/DDBJ whole genome shotgun (WGS) entry which is preliminary data.</text>
</comment>
<dbReference type="AlphaFoldDB" id="A0A8H7CGZ9"/>
<proteinExistence type="predicted"/>
<dbReference type="EMBL" id="JACAZH010000034">
    <property type="protein sequence ID" value="KAF7337329.1"/>
    <property type="molecule type" value="Genomic_DNA"/>
</dbReference>